<keyword evidence="2" id="KW-1185">Reference proteome</keyword>
<evidence type="ECO:0008006" key="3">
    <source>
        <dbReference type="Google" id="ProtNLM"/>
    </source>
</evidence>
<dbReference type="EMBL" id="JAUEPR010000003">
    <property type="protein sequence ID" value="KAK0487558.1"/>
    <property type="molecule type" value="Genomic_DNA"/>
</dbReference>
<reference evidence="1" key="1">
    <citation type="submission" date="2023-06" db="EMBL/GenBank/DDBJ databases">
        <authorList>
            <consortium name="Lawrence Berkeley National Laboratory"/>
            <person name="Ahrendt S."/>
            <person name="Sahu N."/>
            <person name="Indic B."/>
            <person name="Wong-Bajracharya J."/>
            <person name="Merenyi Z."/>
            <person name="Ke H.-M."/>
            <person name="Monk M."/>
            <person name="Kocsube S."/>
            <person name="Drula E."/>
            <person name="Lipzen A."/>
            <person name="Balint B."/>
            <person name="Henrissat B."/>
            <person name="Andreopoulos B."/>
            <person name="Martin F.M."/>
            <person name="Harder C.B."/>
            <person name="Rigling D."/>
            <person name="Ford K.L."/>
            <person name="Foster G.D."/>
            <person name="Pangilinan J."/>
            <person name="Papanicolaou A."/>
            <person name="Barry K."/>
            <person name="LaButti K."/>
            <person name="Viragh M."/>
            <person name="Koriabine M."/>
            <person name="Yan M."/>
            <person name="Riley R."/>
            <person name="Champramary S."/>
            <person name="Plett K.L."/>
            <person name="Tsai I.J."/>
            <person name="Slot J."/>
            <person name="Sipos G."/>
            <person name="Plett J."/>
            <person name="Nagy L.G."/>
            <person name="Grigoriev I.V."/>
        </authorList>
    </citation>
    <scope>NUCLEOTIDE SEQUENCE</scope>
    <source>
        <strain evidence="1">ICMP 16352</strain>
    </source>
</reference>
<gene>
    <name evidence="1" type="ORF">IW261DRAFT_1415215</name>
</gene>
<comment type="caution">
    <text evidence="1">The sequence shown here is derived from an EMBL/GenBank/DDBJ whole genome shotgun (WGS) entry which is preliminary data.</text>
</comment>
<organism evidence="1 2">
    <name type="scientific">Armillaria novae-zelandiae</name>
    <dbReference type="NCBI Taxonomy" id="153914"/>
    <lineage>
        <taxon>Eukaryota</taxon>
        <taxon>Fungi</taxon>
        <taxon>Dikarya</taxon>
        <taxon>Basidiomycota</taxon>
        <taxon>Agaricomycotina</taxon>
        <taxon>Agaricomycetes</taxon>
        <taxon>Agaricomycetidae</taxon>
        <taxon>Agaricales</taxon>
        <taxon>Marasmiineae</taxon>
        <taxon>Physalacriaceae</taxon>
        <taxon>Armillaria</taxon>
    </lineage>
</organism>
<accession>A0AA39UHF0</accession>
<evidence type="ECO:0000313" key="1">
    <source>
        <dbReference type="EMBL" id="KAK0487558.1"/>
    </source>
</evidence>
<dbReference type="InterPro" id="IPR051678">
    <property type="entry name" value="AGP_Transferase"/>
</dbReference>
<name>A0AA39UHF0_9AGAR</name>
<protein>
    <recommendedName>
        <fullName evidence="3">Aminoglycoside phosphotransferase domain-containing protein</fullName>
    </recommendedName>
</protein>
<dbReference type="InterPro" id="IPR011009">
    <property type="entry name" value="Kinase-like_dom_sf"/>
</dbReference>
<dbReference type="PANTHER" id="PTHR21310">
    <property type="entry name" value="AMINOGLYCOSIDE PHOSPHOTRANSFERASE-RELATED-RELATED"/>
    <property type="match status" value="1"/>
</dbReference>
<proteinExistence type="predicted"/>
<dbReference type="Gene3D" id="3.90.1200.10">
    <property type="match status" value="1"/>
</dbReference>
<dbReference type="SUPFAM" id="SSF56112">
    <property type="entry name" value="Protein kinase-like (PK-like)"/>
    <property type="match status" value="1"/>
</dbReference>
<dbReference type="AlphaFoldDB" id="A0AA39UHF0"/>
<dbReference type="Proteomes" id="UP001175227">
    <property type="component" value="Unassembled WGS sequence"/>
</dbReference>
<evidence type="ECO:0000313" key="2">
    <source>
        <dbReference type="Proteomes" id="UP001175227"/>
    </source>
</evidence>
<dbReference type="PANTHER" id="PTHR21310:SF58">
    <property type="entry name" value="AMINOGLYCOSIDE PHOSPHOTRANSFERASE DOMAIN-CONTAINING PROTEIN"/>
    <property type="match status" value="1"/>
</dbReference>
<sequence length="171" mass="19557">MYDIKFGCAEDRLTTVFASLQSVHVANLHKRGNGHVHVPVTIGPEPRAAWKNKAEFIIDHYRTLLNCLGKSNYTEKTLSPLPRNSAIRFSHGDLVPNNIIVDDSTTTGVVNWAMARFYPDFWEYYRIHVNGSGSSNWDTAIDLVFPTPRRIPEIMAVTRLFNLLTQWKMRP</sequence>